<dbReference type="AlphaFoldDB" id="A0A399EXR7"/>
<dbReference type="Gene3D" id="1.10.3720.10">
    <property type="entry name" value="MetI-like"/>
    <property type="match status" value="1"/>
</dbReference>
<evidence type="ECO:0000256" key="9">
    <source>
        <dbReference type="RuleBase" id="RU363032"/>
    </source>
</evidence>
<evidence type="ECO:0000256" key="1">
    <source>
        <dbReference type="ARBA" id="ARBA00004651"/>
    </source>
</evidence>
<proteinExistence type="inferred from homology"/>
<evidence type="ECO:0000313" key="13">
    <source>
        <dbReference type="Proteomes" id="UP000265800"/>
    </source>
</evidence>
<feature type="transmembrane region" description="Helical" evidence="9">
    <location>
        <begin position="131"/>
        <end position="153"/>
    </location>
</feature>
<dbReference type="SUPFAM" id="SSF161098">
    <property type="entry name" value="MetI-like"/>
    <property type="match status" value="1"/>
</dbReference>
<keyword evidence="8 9" id="KW-0472">Membrane</keyword>
<dbReference type="PROSITE" id="PS50928">
    <property type="entry name" value="ABC_TM1"/>
    <property type="match status" value="1"/>
</dbReference>
<evidence type="ECO:0000256" key="4">
    <source>
        <dbReference type="ARBA" id="ARBA00022475"/>
    </source>
</evidence>
<feature type="domain" description="ABC transmembrane type-1" evidence="11">
    <location>
        <begin position="10"/>
        <end position="210"/>
    </location>
</feature>
<evidence type="ECO:0000256" key="3">
    <source>
        <dbReference type="ARBA" id="ARBA00022448"/>
    </source>
</evidence>
<dbReference type="Proteomes" id="UP000265800">
    <property type="component" value="Unassembled WGS sequence"/>
</dbReference>
<evidence type="ECO:0000256" key="7">
    <source>
        <dbReference type="ARBA" id="ARBA00022989"/>
    </source>
</evidence>
<organism evidence="12 13">
    <name type="scientific">Meiothermus luteus</name>
    <dbReference type="NCBI Taxonomy" id="2026184"/>
    <lineage>
        <taxon>Bacteria</taxon>
        <taxon>Thermotogati</taxon>
        <taxon>Deinococcota</taxon>
        <taxon>Deinococci</taxon>
        <taxon>Thermales</taxon>
        <taxon>Thermaceae</taxon>
        <taxon>Meiothermus</taxon>
    </lineage>
</organism>
<keyword evidence="13" id="KW-1185">Reference proteome</keyword>
<evidence type="ECO:0000313" key="12">
    <source>
        <dbReference type="EMBL" id="RIH89364.1"/>
    </source>
</evidence>
<feature type="transmembrane region" description="Helical" evidence="9">
    <location>
        <begin position="81"/>
        <end position="103"/>
    </location>
</feature>
<dbReference type="GO" id="GO:0015098">
    <property type="term" value="F:molybdate ion transmembrane transporter activity"/>
    <property type="evidence" value="ECO:0007669"/>
    <property type="project" value="UniProtKB-UniRule"/>
</dbReference>
<dbReference type="InterPro" id="IPR000515">
    <property type="entry name" value="MetI-like"/>
</dbReference>
<dbReference type="RefSeq" id="WP_119359059.1">
    <property type="nucleotide sequence ID" value="NZ_QWKZ01000006.1"/>
</dbReference>
<dbReference type="GO" id="GO:0005886">
    <property type="term" value="C:plasma membrane"/>
    <property type="evidence" value="ECO:0007669"/>
    <property type="project" value="UniProtKB-SubCell"/>
</dbReference>
<keyword evidence="3 9" id="KW-0813">Transport</keyword>
<dbReference type="PANTHER" id="PTHR30183">
    <property type="entry name" value="MOLYBDENUM TRANSPORT SYSTEM PERMEASE PROTEIN MODB"/>
    <property type="match status" value="1"/>
</dbReference>
<keyword evidence="5 10" id="KW-0500">Molybdenum</keyword>
<feature type="transmembrane region" description="Helical" evidence="9">
    <location>
        <begin position="12"/>
        <end position="36"/>
    </location>
</feature>
<dbReference type="InterPro" id="IPR035906">
    <property type="entry name" value="MetI-like_sf"/>
</dbReference>
<dbReference type="NCBIfam" id="TIGR02141">
    <property type="entry name" value="modB_ABC"/>
    <property type="match status" value="1"/>
</dbReference>
<dbReference type="EMBL" id="QWKZ01000006">
    <property type="protein sequence ID" value="RIH89364.1"/>
    <property type="molecule type" value="Genomic_DNA"/>
</dbReference>
<evidence type="ECO:0000259" key="11">
    <source>
        <dbReference type="PROSITE" id="PS50928"/>
    </source>
</evidence>
<sequence>MSDPVFWETLALTLRVSLVSTLILLLMGLPLAWVLAHKRFWGKRVVESVVLLPLTLPPTVLGFYLLLLLGQNGPIAQTLGFSWAFRFEGLVVGSVLFSLPLALNGYREAFRGLDLDLIQTARTLGAGWRRVWLEVILPLTWPGILSGSILAFAHTLGEFGVVLMVGGSIPGKTQMVSIYIYDQVQALRFDRANQAAGVLLLVSFALVYLVRSLEERWRSRTPSSVR</sequence>
<dbReference type="OrthoDB" id="9795403at2"/>
<comment type="function">
    <text evidence="10">Part of the binding-protein-dependent transport system for molybdenum; probably responsible for the translocation of the substrate across the membrane.</text>
</comment>
<evidence type="ECO:0000256" key="2">
    <source>
        <dbReference type="ARBA" id="ARBA00007069"/>
    </source>
</evidence>
<keyword evidence="6 9" id="KW-0812">Transmembrane</keyword>
<reference evidence="12 13" key="1">
    <citation type="submission" date="2018-08" db="EMBL/GenBank/DDBJ databases">
        <title>Meiothermus luteus KCTC 52599 genome sequencing project.</title>
        <authorList>
            <person name="Da Costa M.S."/>
            <person name="Albuquerque L."/>
            <person name="Raposo P."/>
            <person name="Froufe H.J.C."/>
            <person name="Barroso C.S."/>
            <person name="Egas C."/>
        </authorList>
    </citation>
    <scope>NUCLEOTIDE SEQUENCE [LARGE SCALE GENOMIC DNA]</scope>
    <source>
        <strain evidence="12 13">KCTC 52599</strain>
    </source>
</reference>
<feature type="transmembrane region" description="Helical" evidence="9">
    <location>
        <begin position="48"/>
        <end position="69"/>
    </location>
</feature>
<dbReference type="InterPro" id="IPR011867">
    <property type="entry name" value="ModB_ABC"/>
</dbReference>
<comment type="similarity">
    <text evidence="2 10">Belongs to the binding-protein-dependent transport system permease family. CysTW subfamily.</text>
</comment>
<name>A0A399EXR7_9DEIN</name>
<evidence type="ECO:0000256" key="5">
    <source>
        <dbReference type="ARBA" id="ARBA00022505"/>
    </source>
</evidence>
<dbReference type="PANTHER" id="PTHR30183:SF8">
    <property type="entry name" value="MOLYBDENUM TRANSPORT SYSTEM PERMEASE"/>
    <property type="match status" value="1"/>
</dbReference>
<evidence type="ECO:0000256" key="6">
    <source>
        <dbReference type="ARBA" id="ARBA00022692"/>
    </source>
</evidence>
<keyword evidence="4 10" id="KW-1003">Cell membrane</keyword>
<feature type="transmembrane region" description="Helical" evidence="9">
    <location>
        <begin position="192"/>
        <end position="210"/>
    </location>
</feature>
<dbReference type="CDD" id="cd06261">
    <property type="entry name" value="TM_PBP2"/>
    <property type="match status" value="1"/>
</dbReference>
<accession>A0A399EXR7</accession>
<protein>
    <recommendedName>
        <fullName evidence="10">Molybdenum transport system permease</fullName>
    </recommendedName>
</protein>
<evidence type="ECO:0000256" key="8">
    <source>
        <dbReference type="ARBA" id="ARBA00023136"/>
    </source>
</evidence>
<evidence type="ECO:0000256" key="10">
    <source>
        <dbReference type="RuleBase" id="RU365097"/>
    </source>
</evidence>
<keyword evidence="7 9" id="KW-1133">Transmembrane helix</keyword>
<dbReference type="Pfam" id="PF00528">
    <property type="entry name" value="BPD_transp_1"/>
    <property type="match status" value="1"/>
</dbReference>
<comment type="subcellular location">
    <subcellularLocation>
        <location evidence="1 9">Cell membrane</location>
        <topology evidence="1 9">Multi-pass membrane protein</topology>
    </subcellularLocation>
</comment>
<gene>
    <name evidence="12" type="primary">modB_1</name>
    <name evidence="12" type="ORF">Mlute_00359</name>
</gene>
<comment type="caution">
    <text evidence="12">The sequence shown here is derived from an EMBL/GenBank/DDBJ whole genome shotgun (WGS) entry which is preliminary data.</text>
</comment>